<dbReference type="PANTHER" id="PTHR34975:SF2">
    <property type="entry name" value="SPORE GERMINATION PROTEIN A2"/>
    <property type="match status" value="1"/>
</dbReference>
<feature type="transmembrane region" description="Helical" evidence="8">
    <location>
        <begin position="12"/>
        <end position="29"/>
    </location>
</feature>
<comment type="subcellular location">
    <subcellularLocation>
        <location evidence="1">Membrane</location>
        <topology evidence="1">Multi-pass membrane protein</topology>
    </subcellularLocation>
</comment>
<feature type="transmembrane region" description="Helical" evidence="8">
    <location>
        <begin position="220"/>
        <end position="245"/>
    </location>
</feature>
<feature type="transmembrane region" description="Helical" evidence="8">
    <location>
        <begin position="145"/>
        <end position="165"/>
    </location>
</feature>
<dbReference type="Proteomes" id="UP000637643">
    <property type="component" value="Unassembled WGS sequence"/>
</dbReference>
<keyword evidence="10" id="KW-1185">Reference proteome</keyword>
<dbReference type="GO" id="GO:0016020">
    <property type="term" value="C:membrane"/>
    <property type="evidence" value="ECO:0007669"/>
    <property type="project" value="UniProtKB-SubCell"/>
</dbReference>
<gene>
    <name evidence="9" type="ORF">GCM10010912_50130</name>
</gene>
<dbReference type="NCBIfam" id="TIGR00912">
    <property type="entry name" value="2A0309"/>
    <property type="match status" value="1"/>
</dbReference>
<name>A0A917FQA4_9BACL</name>
<evidence type="ECO:0000256" key="6">
    <source>
        <dbReference type="ARBA" id="ARBA00022989"/>
    </source>
</evidence>
<feature type="transmembrane region" description="Helical" evidence="8">
    <location>
        <begin position="81"/>
        <end position="102"/>
    </location>
</feature>
<evidence type="ECO:0000313" key="10">
    <source>
        <dbReference type="Proteomes" id="UP000637643"/>
    </source>
</evidence>
<feature type="transmembrane region" description="Helical" evidence="8">
    <location>
        <begin position="185"/>
        <end position="208"/>
    </location>
</feature>
<keyword evidence="7 8" id="KW-0472">Membrane</keyword>
<reference evidence="9" key="2">
    <citation type="submission" date="2020-09" db="EMBL/GenBank/DDBJ databases">
        <authorList>
            <person name="Sun Q."/>
            <person name="Zhou Y."/>
        </authorList>
    </citation>
    <scope>NUCLEOTIDE SEQUENCE</scope>
    <source>
        <strain evidence="9">CGMCC 1.16134</strain>
    </source>
</reference>
<comment type="caution">
    <text evidence="9">The sequence shown here is derived from an EMBL/GenBank/DDBJ whole genome shotgun (WGS) entry which is preliminary data.</text>
</comment>
<evidence type="ECO:0000256" key="7">
    <source>
        <dbReference type="ARBA" id="ARBA00023136"/>
    </source>
</evidence>
<dbReference type="RefSeq" id="WP_189029771.1">
    <property type="nucleotide sequence ID" value="NZ_BMKR01000028.1"/>
</dbReference>
<evidence type="ECO:0000313" key="9">
    <source>
        <dbReference type="EMBL" id="GGF99325.1"/>
    </source>
</evidence>
<evidence type="ECO:0000256" key="2">
    <source>
        <dbReference type="ARBA" id="ARBA00007998"/>
    </source>
</evidence>
<organism evidence="9 10">
    <name type="scientific">Paenibacillus albidus</name>
    <dbReference type="NCBI Taxonomy" id="2041023"/>
    <lineage>
        <taxon>Bacteria</taxon>
        <taxon>Bacillati</taxon>
        <taxon>Bacillota</taxon>
        <taxon>Bacilli</taxon>
        <taxon>Bacillales</taxon>
        <taxon>Paenibacillaceae</taxon>
        <taxon>Paenibacillus</taxon>
    </lineage>
</organism>
<keyword evidence="6 8" id="KW-1133">Transmembrane helix</keyword>
<dbReference type="EMBL" id="BMKR01000028">
    <property type="protein sequence ID" value="GGF99325.1"/>
    <property type="molecule type" value="Genomic_DNA"/>
</dbReference>
<feature type="transmembrane region" description="Helical" evidence="8">
    <location>
        <begin position="305"/>
        <end position="323"/>
    </location>
</feature>
<dbReference type="PANTHER" id="PTHR34975">
    <property type="entry name" value="SPORE GERMINATION PROTEIN A2"/>
    <property type="match status" value="1"/>
</dbReference>
<feature type="transmembrane region" description="Helical" evidence="8">
    <location>
        <begin position="114"/>
        <end position="133"/>
    </location>
</feature>
<feature type="transmembrane region" description="Helical" evidence="8">
    <location>
        <begin position="41"/>
        <end position="60"/>
    </location>
</feature>
<evidence type="ECO:0000256" key="5">
    <source>
        <dbReference type="ARBA" id="ARBA00022692"/>
    </source>
</evidence>
<keyword evidence="4" id="KW-0309">Germination</keyword>
<dbReference type="AlphaFoldDB" id="A0A917FQA4"/>
<evidence type="ECO:0000256" key="8">
    <source>
        <dbReference type="SAM" id="Phobius"/>
    </source>
</evidence>
<feature type="transmembrane region" description="Helical" evidence="8">
    <location>
        <begin position="271"/>
        <end position="293"/>
    </location>
</feature>
<reference evidence="9" key="1">
    <citation type="journal article" date="2014" name="Int. J. Syst. Evol. Microbiol.">
        <title>Complete genome sequence of Corynebacterium casei LMG S-19264T (=DSM 44701T), isolated from a smear-ripened cheese.</title>
        <authorList>
            <consortium name="US DOE Joint Genome Institute (JGI-PGF)"/>
            <person name="Walter F."/>
            <person name="Albersmeier A."/>
            <person name="Kalinowski J."/>
            <person name="Ruckert C."/>
        </authorList>
    </citation>
    <scope>NUCLEOTIDE SEQUENCE</scope>
    <source>
        <strain evidence="9">CGMCC 1.16134</strain>
    </source>
</reference>
<feature type="transmembrane region" description="Helical" evidence="8">
    <location>
        <begin position="343"/>
        <end position="360"/>
    </location>
</feature>
<keyword evidence="3" id="KW-0813">Transport</keyword>
<dbReference type="Pfam" id="PF03845">
    <property type="entry name" value="Spore_permease"/>
    <property type="match status" value="1"/>
</dbReference>
<sequence>MSLENDRLSTSQMITLGLFALIGDMALIYPSVMTAGAHEDAWIAALISLPLGLAVVKLMISTANIDSTKTIIELSLQILGKWVGGAVGLSYLFFFLIAASTYVREIEDFMGTQIYEGTPSGVIGFMAVVLLVYGMRLGLETLGRAAQIFFPFFAVFLICLIVLLFPDVRMERIYPMLNTPFPDMLHTIMYGVFYPFGELCVFFMVYPYAQKQSNTNRDIFIFLLIGAIALNLILFLSLTVLGVYFSEHNFYAAYILAQRINIANFLQRIEALMATAWIISTYFKTALYFYSFVLGTAQLLKLKTYRSLIFPVAFLIYGLSHLISKDIIFYVKEVPAYWVDWNFTYAFVFPLLLLIVYHSRKRKGQGNPQK</sequence>
<dbReference type="InterPro" id="IPR004761">
    <property type="entry name" value="Spore_GerAB"/>
</dbReference>
<accession>A0A917FQA4</accession>
<dbReference type="GO" id="GO:0009847">
    <property type="term" value="P:spore germination"/>
    <property type="evidence" value="ECO:0007669"/>
    <property type="project" value="InterPro"/>
</dbReference>
<comment type="similarity">
    <text evidence="2">Belongs to the amino acid-polyamine-organocation (APC) superfamily. Spore germination protein (SGP) (TC 2.A.3.9) family.</text>
</comment>
<evidence type="ECO:0000256" key="4">
    <source>
        <dbReference type="ARBA" id="ARBA00022544"/>
    </source>
</evidence>
<evidence type="ECO:0000256" key="1">
    <source>
        <dbReference type="ARBA" id="ARBA00004141"/>
    </source>
</evidence>
<evidence type="ECO:0000256" key="3">
    <source>
        <dbReference type="ARBA" id="ARBA00022448"/>
    </source>
</evidence>
<keyword evidence="5 8" id="KW-0812">Transmembrane</keyword>
<protein>
    <submittedName>
        <fullName evidence="9">Germination protein</fullName>
    </submittedName>
</protein>
<proteinExistence type="inferred from homology"/>